<feature type="region of interest" description="Disordered" evidence="1">
    <location>
        <begin position="38"/>
        <end position="66"/>
    </location>
</feature>
<protein>
    <submittedName>
        <fullName evidence="2">Uncharacterized protein</fullName>
    </submittedName>
</protein>
<proteinExistence type="predicted"/>
<comment type="caution">
    <text evidence="2">The sequence shown here is derived from an EMBL/GenBank/DDBJ whole genome shotgun (WGS) entry which is preliminary data.</text>
</comment>
<feature type="non-terminal residue" evidence="2">
    <location>
        <position position="66"/>
    </location>
</feature>
<feature type="compositionally biased region" description="Basic and acidic residues" evidence="1">
    <location>
        <begin position="57"/>
        <end position="66"/>
    </location>
</feature>
<dbReference type="EMBL" id="LXQA010549922">
    <property type="protein sequence ID" value="MCI58666.1"/>
    <property type="molecule type" value="Genomic_DNA"/>
</dbReference>
<evidence type="ECO:0000256" key="1">
    <source>
        <dbReference type="SAM" id="MobiDB-lite"/>
    </source>
</evidence>
<name>A0A392TEX4_9FABA</name>
<dbReference type="AlphaFoldDB" id="A0A392TEX4"/>
<keyword evidence="3" id="KW-1185">Reference proteome</keyword>
<dbReference type="Proteomes" id="UP000265520">
    <property type="component" value="Unassembled WGS sequence"/>
</dbReference>
<feature type="non-terminal residue" evidence="2">
    <location>
        <position position="1"/>
    </location>
</feature>
<organism evidence="2 3">
    <name type="scientific">Trifolium medium</name>
    <dbReference type="NCBI Taxonomy" id="97028"/>
    <lineage>
        <taxon>Eukaryota</taxon>
        <taxon>Viridiplantae</taxon>
        <taxon>Streptophyta</taxon>
        <taxon>Embryophyta</taxon>
        <taxon>Tracheophyta</taxon>
        <taxon>Spermatophyta</taxon>
        <taxon>Magnoliopsida</taxon>
        <taxon>eudicotyledons</taxon>
        <taxon>Gunneridae</taxon>
        <taxon>Pentapetalae</taxon>
        <taxon>rosids</taxon>
        <taxon>fabids</taxon>
        <taxon>Fabales</taxon>
        <taxon>Fabaceae</taxon>
        <taxon>Papilionoideae</taxon>
        <taxon>50 kb inversion clade</taxon>
        <taxon>NPAAA clade</taxon>
        <taxon>Hologalegina</taxon>
        <taxon>IRL clade</taxon>
        <taxon>Trifolieae</taxon>
        <taxon>Trifolium</taxon>
    </lineage>
</organism>
<evidence type="ECO:0000313" key="2">
    <source>
        <dbReference type="EMBL" id="MCI58666.1"/>
    </source>
</evidence>
<accession>A0A392TEX4</accession>
<evidence type="ECO:0000313" key="3">
    <source>
        <dbReference type="Proteomes" id="UP000265520"/>
    </source>
</evidence>
<sequence>ARLAKESESRRLKSEWKWIFSENQRVVARGSETARLGALGEAKRDQTVSGARVNKPTAEERPSLLA</sequence>
<reference evidence="2 3" key="1">
    <citation type="journal article" date="2018" name="Front. Plant Sci.">
        <title>Red Clover (Trifolium pratense) and Zigzag Clover (T. medium) - A Picture of Genomic Similarities and Differences.</title>
        <authorList>
            <person name="Dluhosova J."/>
            <person name="Istvanek J."/>
            <person name="Nedelnik J."/>
            <person name="Repkova J."/>
        </authorList>
    </citation>
    <scope>NUCLEOTIDE SEQUENCE [LARGE SCALE GENOMIC DNA]</scope>
    <source>
        <strain evidence="3">cv. 10/8</strain>
        <tissue evidence="2">Leaf</tissue>
    </source>
</reference>